<evidence type="ECO:0000313" key="3">
    <source>
        <dbReference type="Proteomes" id="UP001620626"/>
    </source>
</evidence>
<feature type="compositionally biased region" description="Basic residues" evidence="1">
    <location>
        <begin position="1"/>
        <end position="21"/>
    </location>
</feature>
<feature type="compositionally biased region" description="Basic and acidic residues" evidence="1">
    <location>
        <begin position="37"/>
        <end position="53"/>
    </location>
</feature>
<feature type="compositionally biased region" description="Basic and acidic residues" evidence="1">
    <location>
        <begin position="120"/>
        <end position="132"/>
    </location>
</feature>
<dbReference type="Proteomes" id="UP001620626">
    <property type="component" value="Unassembled WGS sequence"/>
</dbReference>
<sequence>MNEKRQKKRRKRRRFRRKSQHLSKSAVGQPQAMELIDEIHSSAEEEEKEKENGAEEVVFVCTSTASETEDEADEIEQQRQRQQQTMELVDEIHSSAEELGEEEEEVIFMCTSTASEEKEETQQQKKEERKEIASAGCENGGALVKCEAAEEQPKEQRIYLPMCQKYLPTFPSLDCADFDGAFDGPPTEVAKLSAEFARQNFSPSERAKAILRLFSDFSSDPTDPRDEFEEEEKPTICHQFVCPMLSPGEIVDDDSENEIEYIGTVKR</sequence>
<keyword evidence="3" id="KW-1185">Reference proteome</keyword>
<organism evidence="2 3">
    <name type="scientific">Heterodera trifolii</name>
    <dbReference type="NCBI Taxonomy" id="157864"/>
    <lineage>
        <taxon>Eukaryota</taxon>
        <taxon>Metazoa</taxon>
        <taxon>Ecdysozoa</taxon>
        <taxon>Nematoda</taxon>
        <taxon>Chromadorea</taxon>
        <taxon>Rhabditida</taxon>
        <taxon>Tylenchina</taxon>
        <taxon>Tylenchomorpha</taxon>
        <taxon>Tylenchoidea</taxon>
        <taxon>Heteroderidae</taxon>
        <taxon>Heteroderinae</taxon>
        <taxon>Heterodera</taxon>
    </lineage>
</organism>
<evidence type="ECO:0000256" key="1">
    <source>
        <dbReference type="SAM" id="MobiDB-lite"/>
    </source>
</evidence>
<feature type="region of interest" description="Disordered" evidence="1">
    <location>
        <begin position="1"/>
        <end position="133"/>
    </location>
</feature>
<dbReference type="AlphaFoldDB" id="A0ABD2JR76"/>
<comment type="caution">
    <text evidence="2">The sequence shown here is derived from an EMBL/GenBank/DDBJ whole genome shotgun (WGS) entry which is preliminary data.</text>
</comment>
<evidence type="ECO:0000313" key="2">
    <source>
        <dbReference type="EMBL" id="KAL3092918.1"/>
    </source>
</evidence>
<name>A0ABD2JR76_9BILA</name>
<accession>A0ABD2JR76</accession>
<protein>
    <submittedName>
        <fullName evidence="2">Uncharacterized protein</fullName>
    </submittedName>
</protein>
<gene>
    <name evidence="2" type="ORF">niasHT_020301</name>
</gene>
<reference evidence="2 3" key="1">
    <citation type="submission" date="2024-10" db="EMBL/GenBank/DDBJ databases">
        <authorList>
            <person name="Kim D."/>
        </authorList>
    </citation>
    <scope>NUCLEOTIDE SEQUENCE [LARGE SCALE GENOMIC DNA]</scope>
    <source>
        <strain evidence="2">BH-2024</strain>
    </source>
</reference>
<proteinExistence type="predicted"/>
<dbReference type="EMBL" id="JBICBT010000918">
    <property type="protein sequence ID" value="KAL3092918.1"/>
    <property type="molecule type" value="Genomic_DNA"/>
</dbReference>